<dbReference type="AlphaFoldDB" id="A0A6N2YYH9"/>
<gene>
    <name evidence="1" type="ORF">CILFYP54_01357</name>
</gene>
<evidence type="ECO:0000313" key="1">
    <source>
        <dbReference type="EMBL" id="VYT71951.1"/>
    </source>
</evidence>
<accession>A0A6N2YYH9</accession>
<protein>
    <submittedName>
        <fullName evidence="1">Uncharacterized protein</fullName>
    </submittedName>
</protein>
<reference evidence="1" key="1">
    <citation type="submission" date="2019-11" db="EMBL/GenBank/DDBJ databases">
        <authorList>
            <person name="Feng L."/>
        </authorList>
    </citation>
    <scope>NUCLEOTIDE SEQUENCE</scope>
    <source>
        <strain evidence="1">CintestinalisLFYP54</strain>
    </source>
</reference>
<organism evidence="1">
    <name type="scientific">Collinsella intestinalis</name>
    <dbReference type="NCBI Taxonomy" id="147207"/>
    <lineage>
        <taxon>Bacteria</taxon>
        <taxon>Bacillati</taxon>
        <taxon>Actinomycetota</taxon>
        <taxon>Coriobacteriia</taxon>
        <taxon>Coriobacteriales</taxon>
        <taxon>Coriobacteriaceae</taxon>
        <taxon>Collinsella</taxon>
    </lineage>
</organism>
<proteinExistence type="predicted"/>
<dbReference type="EMBL" id="CACRTN010000009">
    <property type="protein sequence ID" value="VYT71951.1"/>
    <property type="molecule type" value="Genomic_DNA"/>
</dbReference>
<name>A0A6N2YYH9_9ACTN</name>
<sequence>MPTNRPTKRLLMPLAIREKTIVETIIEDQSQLHGTSHSDTILRDVVDSQLPQGEFGRFHAARVFAGDCTLLGSLASVLQQNVTGSIGMAAHPDYKPLIEFGLSLINRKNLGTALSNHSAINHHLVSRFVDVVDELERHAEGVGDMLEKHGLTKKIAYGRDLVIELDPDRAAFAPASALVLFAIENFEEIGRLNSTCAYLSDAFRILAEVESGNWGNRITPPDTPELRARWTRVLDVATNEWILR</sequence>